<reference evidence="1" key="1">
    <citation type="journal article" date="2019" name="Sci. Rep.">
        <title>Draft genome of Tanacetum cinerariifolium, the natural source of mosquito coil.</title>
        <authorList>
            <person name="Yamashiro T."/>
            <person name="Shiraishi A."/>
            <person name="Satake H."/>
            <person name="Nakayama K."/>
        </authorList>
    </citation>
    <scope>NUCLEOTIDE SEQUENCE</scope>
</reference>
<gene>
    <name evidence="1" type="ORF">Tci_001651</name>
</gene>
<organism evidence="1">
    <name type="scientific">Tanacetum cinerariifolium</name>
    <name type="common">Dalmatian daisy</name>
    <name type="synonym">Chrysanthemum cinerariifolium</name>
    <dbReference type="NCBI Taxonomy" id="118510"/>
    <lineage>
        <taxon>Eukaryota</taxon>
        <taxon>Viridiplantae</taxon>
        <taxon>Streptophyta</taxon>
        <taxon>Embryophyta</taxon>
        <taxon>Tracheophyta</taxon>
        <taxon>Spermatophyta</taxon>
        <taxon>Magnoliopsida</taxon>
        <taxon>eudicotyledons</taxon>
        <taxon>Gunneridae</taxon>
        <taxon>Pentapetalae</taxon>
        <taxon>asterids</taxon>
        <taxon>campanulids</taxon>
        <taxon>Asterales</taxon>
        <taxon>Asteraceae</taxon>
        <taxon>Asteroideae</taxon>
        <taxon>Anthemideae</taxon>
        <taxon>Anthemidinae</taxon>
        <taxon>Tanacetum</taxon>
    </lineage>
</organism>
<name>A0A699GJ21_TANCI</name>
<sequence>MDTADSLLSSSASKVKSIDDGKIAELSNDENVKGADVATPLAVVDENIWLPNSRLKKNEIAATPVWVKLHNVPIIAYSEIGLSLITTKLGQSIMLDAYMSIMCLKSWGRNNYARALIEVSSKKAIVDSLVVAIPFQDEKCPKHAKDVNLTQVSDDGFVEVIHKNGKGKHTSKPRHIDGVWLTKPKLNYYYRPISKKATTQPNNKGKDMSLHNLFDALMEEGKIFEVNNKTWKASNDVMDDSDSEEVKNIFVEDNEKPMDSLVDDVRKKVDAPPKKAPMKTAKKDVKNHDPLALVAYSNDHSSHSYASPLYSHSSQPYYVSHPSSVIDHEEDYQGEIQGDAQEDKLTNAMMLLARAITQRYSTPTNNRLHTSSNTRRSNRNQIATAGNGMVQHIEANDHIIQEHMLSAMKDEAGGNLNEEGNEFMHDNHYGDDSLEELNITAIMMAHIQPADINDDAEPKHDSKSISKVNSFIIFDDPYVDNNDGTDEHDSNAHDQSVALESLIYNGKKEAESKCSLNNELKNKKHCYKRNLRRARNGLDH</sequence>
<accession>A0A699GJ21</accession>
<evidence type="ECO:0000313" key="1">
    <source>
        <dbReference type="EMBL" id="GEU29673.1"/>
    </source>
</evidence>
<comment type="caution">
    <text evidence="1">The sequence shown here is derived from an EMBL/GenBank/DDBJ whole genome shotgun (WGS) entry which is preliminary data.</text>
</comment>
<dbReference type="AlphaFoldDB" id="A0A699GJ21"/>
<proteinExistence type="predicted"/>
<evidence type="ECO:0008006" key="2">
    <source>
        <dbReference type="Google" id="ProtNLM"/>
    </source>
</evidence>
<protein>
    <recommendedName>
        <fullName evidence="2">DUF4283 domain-containing protein</fullName>
    </recommendedName>
</protein>
<dbReference type="EMBL" id="BKCJ010000090">
    <property type="protein sequence ID" value="GEU29673.1"/>
    <property type="molecule type" value="Genomic_DNA"/>
</dbReference>